<feature type="signal peptide" evidence="1">
    <location>
        <begin position="1"/>
        <end position="25"/>
    </location>
</feature>
<proteinExistence type="predicted"/>
<sequence length="1563" mass="158918">MTANRNEYSIAAACTLLFLSCFLSGCDLFNLSAPDYIDKYTTSVVAEDPSLHSDHFTEAPADPKNIKTIEPINPGDDPAVVRVRLMNAAMHSLNLTLYHTAGDGSRTAIDPSVAAPVIADYKTVYIEIRQAQLRDSFRFYLDVEAADETKRKFDAVTAFPLIVCNIPPEPAAELRVDTAVPAGGPAVANWEMYVTGDHDDVEEVVLQFQKGTPQGPEKTKEYVYRYDTNTGRWRCSDGNLELSSFGAGTYPNYVVYSRNFPMNMGSDPLELFDFCITLRNTYGFEKITATPGFDLDQSPPVTVSRLAAQNDEYLDRIPIVLSAEKNGVTADRIRYRVNGGSPQYYAGQFWAYSGDSLIAWSETTGHIDSSFTMETITLNNYIYVSPSEGAAGNDGWSRKSPVASFSDAKTKWEGVNGTARYRYMLLENITQANASEVTDGSNLFNLNNLGIASGELVLVGDPLAVSPITINAGSGTRRVMALSGAGLTVSLRDLVLTGGNTTGNGGGILVSAGGLVLGSGTVIRGNTAGDGGGVYITGGTLELRDGAVIENNTGNLSGGGVHVRETGVFAMSGGIIRGNEAKISGAGGGGVAVADGTGTGTKFTMTGGTISGNYASNSSGYGGGVLLFVGVLGSGPTEFTMQGGSIEQNWAGYGGGILVTSENSGQMAVFTMSGTAKVTDNGRRNGTVVTKRGGGIAQLGLTRFNFNNGTVTGNYSSEAGGGIFVTGVTSAATNPAAFSMSNGTVNGNSSAIGGGIAVYQAVSAIVSGGSLSGNTASGSGGGLYVKDGSNFTMEGGTIGGTPNTAASGGGVFIDTNGAVFMTGGRIQGNTSGGGTNEGVRIETSTGIFQMSGSARVAEDNVVYVNGTDTDLFGFRIGSAGFSPSGSTDTIARIQPKSYLTTDPVIIPGDGADAGIIETYCRRFTVVPSGGNNWSVSKTGYLVVSTVIQATLTRGIPYLSFPSDPVTYIPGGLPPEISVTGAAVPGNAQWSGWLLNASNTRIGLAGSTGSSYTPDISAPAGQYTAVIVLRMDGISYTGSFILTVGTGSITYSRGVTSWSELQTAVAGLPANTSASFTILDDLTFTGTISVGNGKKVTLLTPDGSTKTIKRGSTADSAFEITASGELSIGSSSGILRIDGDKTSSGNSMLISVTAGGIFTMYSNAELADNKRSSNGGAVSVNGGTFNMHGGTITGCTASSMYGGGGVYMSAGTFTMHGGTISENQVTATGTNAGGGGVYAAGGTFTMYGGTVSGNSVSVGTGGGGGVAVAGQAFGTAQFIMRGGNITGNTVTGTGTVSGGGGVYVVSRTGDGNKNAEFIMHNGSISNNTVTSSSTFSGGGGVLVTQSNNADTAEFIMHGGEITGNTATITSGAFTGGGGVHARNARFILNGGTISGNTAALASGVTSSGGGGILGGGGDTGRVVYIEMNGGTVSGNRVTGGSGGGGGIYFLDGSPLLAGGSVVSNQIDSGNSGSGLYVNNGLTINGDFFVGQDNNVYLRDYKYITIGGTLSPAGGITAYIVLQTPSAGTKVLAGGTGLLTANHGRFRWVDGDTIKTINQIGETEG</sequence>
<gene>
    <name evidence="2" type="ORF">JFL75_05105</name>
</gene>
<reference evidence="2" key="1">
    <citation type="submission" date="2021-01" db="EMBL/GenBank/DDBJ databases">
        <title>Description of Breznakiella homolactica.</title>
        <authorList>
            <person name="Song Y."/>
            <person name="Brune A."/>
        </authorList>
    </citation>
    <scope>NUCLEOTIDE SEQUENCE</scope>
    <source>
        <strain evidence="2">RmG30</strain>
    </source>
</reference>
<name>A0A7T7XPV2_9SPIR</name>
<dbReference type="SMART" id="SM00710">
    <property type="entry name" value="PbH1"/>
    <property type="match status" value="16"/>
</dbReference>
<dbReference type="KEGG" id="bhc:JFL75_05105"/>
<feature type="chain" id="PRO_5031564148" evidence="1">
    <location>
        <begin position="26"/>
        <end position="1563"/>
    </location>
</feature>
<dbReference type="PANTHER" id="PTHR11319:SF35">
    <property type="entry name" value="OUTER MEMBRANE PROTEIN PMPC-RELATED"/>
    <property type="match status" value="1"/>
</dbReference>
<dbReference type="SUPFAM" id="SSF51126">
    <property type="entry name" value="Pectin lyase-like"/>
    <property type="match status" value="2"/>
</dbReference>
<evidence type="ECO:0000256" key="1">
    <source>
        <dbReference type="SAM" id="SignalP"/>
    </source>
</evidence>
<keyword evidence="3" id="KW-1185">Reference proteome</keyword>
<dbReference type="PROSITE" id="PS51257">
    <property type="entry name" value="PROKAR_LIPOPROTEIN"/>
    <property type="match status" value="1"/>
</dbReference>
<protein>
    <submittedName>
        <fullName evidence="2">Uncharacterized protein</fullName>
    </submittedName>
</protein>
<dbReference type="RefSeq" id="WP_215627604.1">
    <property type="nucleotide sequence ID" value="NZ_CP067089.2"/>
</dbReference>
<accession>A0A7T7XPV2</accession>
<evidence type="ECO:0000313" key="3">
    <source>
        <dbReference type="Proteomes" id="UP000595917"/>
    </source>
</evidence>
<dbReference type="Proteomes" id="UP000595917">
    <property type="component" value="Chromosome"/>
</dbReference>
<organism evidence="2 3">
    <name type="scientific">Breznakiella homolactica</name>
    <dbReference type="NCBI Taxonomy" id="2798577"/>
    <lineage>
        <taxon>Bacteria</taxon>
        <taxon>Pseudomonadati</taxon>
        <taxon>Spirochaetota</taxon>
        <taxon>Spirochaetia</taxon>
        <taxon>Spirochaetales</taxon>
        <taxon>Breznakiellaceae</taxon>
        <taxon>Breznakiella</taxon>
    </lineage>
</organism>
<dbReference type="EMBL" id="CP067089">
    <property type="protein sequence ID" value="QQO10300.1"/>
    <property type="molecule type" value="Genomic_DNA"/>
</dbReference>
<dbReference type="InterPro" id="IPR006626">
    <property type="entry name" value="PbH1"/>
</dbReference>
<dbReference type="PANTHER" id="PTHR11319">
    <property type="entry name" value="G PROTEIN-COUPLED RECEPTOR-RELATED"/>
    <property type="match status" value="1"/>
</dbReference>
<dbReference type="InterPro" id="IPR011050">
    <property type="entry name" value="Pectin_lyase_fold/virulence"/>
</dbReference>
<keyword evidence="1" id="KW-0732">Signal</keyword>
<evidence type="ECO:0000313" key="2">
    <source>
        <dbReference type="EMBL" id="QQO10300.1"/>
    </source>
</evidence>